<reference evidence="1 2" key="1">
    <citation type="submission" date="2019-04" db="EMBL/GenBank/DDBJ databases">
        <title>Rhodococcus oryzae sp. nov., a novel actinomycete isolated from rhizosphere soil of rice (Oryza sativa L.).</title>
        <authorList>
            <person name="Li C."/>
        </authorList>
    </citation>
    <scope>NUCLEOTIDE SEQUENCE [LARGE SCALE GENOMIC DNA]</scope>
    <source>
        <strain evidence="1 2">NEAU-CX67</strain>
    </source>
</reference>
<sequence>MGTGWSLSSITTSWVDPVATLGAGTMTALVPDSVMTALSLGIARRYVGREVTVTLQGVPVTARLGSFRVRRQGAHFESRARLTGIDWGGHALEEVTAVANGVRLVPGAPTRVRTAQIDVEGRVALSALVAQVNLQEGLDWILFAEESGLIRAEHRHRRLTAVVDASIADDVLRIEVIRARWRGLPVPGRYLPAPVIPLPPLPNDARNVRATRDGHVVRFTLEIPMLSSSFDLTQLLRLIG</sequence>
<name>A0ABY2RR80_9NOCA</name>
<evidence type="ECO:0000313" key="1">
    <source>
        <dbReference type="EMBL" id="TJZ80090.1"/>
    </source>
</evidence>
<dbReference type="EMBL" id="SUMD01000002">
    <property type="protein sequence ID" value="TJZ80090.1"/>
    <property type="molecule type" value="Genomic_DNA"/>
</dbReference>
<dbReference type="RefSeq" id="WP_136907428.1">
    <property type="nucleotide sequence ID" value="NZ_SUMD01000002.1"/>
</dbReference>
<protein>
    <recommendedName>
        <fullName evidence="3">DUF2993 domain-containing protein</fullName>
    </recommendedName>
</protein>
<accession>A0ABY2RR80</accession>
<evidence type="ECO:0000313" key="2">
    <source>
        <dbReference type="Proteomes" id="UP000305109"/>
    </source>
</evidence>
<dbReference type="Proteomes" id="UP000305109">
    <property type="component" value="Unassembled WGS sequence"/>
</dbReference>
<organism evidence="1 2">
    <name type="scientific">Rhodococcus oryzae</name>
    <dbReference type="NCBI Taxonomy" id="2571143"/>
    <lineage>
        <taxon>Bacteria</taxon>
        <taxon>Bacillati</taxon>
        <taxon>Actinomycetota</taxon>
        <taxon>Actinomycetes</taxon>
        <taxon>Mycobacteriales</taxon>
        <taxon>Nocardiaceae</taxon>
        <taxon>Rhodococcus</taxon>
    </lineage>
</organism>
<comment type="caution">
    <text evidence="1">The sequence shown here is derived from an EMBL/GenBank/DDBJ whole genome shotgun (WGS) entry which is preliminary data.</text>
</comment>
<evidence type="ECO:0008006" key="3">
    <source>
        <dbReference type="Google" id="ProtNLM"/>
    </source>
</evidence>
<keyword evidence="2" id="KW-1185">Reference proteome</keyword>
<proteinExistence type="predicted"/>
<gene>
    <name evidence="1" type="ORF">FCG67_04165</name>
</gene>